<protein>
    <submittedName>
        <fullName evidence="2">Uncharacterized protein</fullName>
    </submittedName>
</protein>
<organism evidence="2 3">
    <name type="scientific">Anas platyrhynchos</name>
    <name type="common">Mallard</name>
    <name type="synonym">Anas boschas</name>
    <dbReference type="NCBI Taxonomy" id="8839"/>
    <lineage>
        <taxon>Eukaryota</taxon>
        <taxon>Metazoa</taxon>
        <taxon>Chordata</taxon>
        <taxon>Craniata</taxon>
        <taxon>Vertebrata</taxon>
        <taxon>Euteleostomi</taxon>
        <taxon>Archelosauria</taxon>
        <taxon>Archosauria</taxon>
        <taxon>Dinosauria</taxon>
        <taxon>Saurischia</taxon>
        <taxon>Theropoda</taxon>
        <taxon>Coelurosauria</taxon>
        <taxon>Aves</taxon>
        <taxon>Neognathae</taxon>
        <taxon>Galloanserae</taxon>
        <taxon>Anseriformes</taxon>
        <taxon>Anatidae</taxon>
        <taxon>Anatinae</taxon>
        <taxon>Anas</taxon>
    </lineage>
</organism>
<evidence type="ECO:0000313" key="2">
    <source>
        <dbReference type="EMBL" id="EOB00827.1"/>
    </source>
</evidence>
<accession>R0JUG4</accession>
<feature type="signal peptide" evidence="1">
    <location>
        <begin position="1"/>
        <end position="24"/>
    </location>
</feature>
<keyword evidence="3" id="KW-1185">Reference proteome</keyword>
<dbReference type="EMBL" id="KB743154">
    <property type="protein sequence ID" value="EOB00827.1"/>
    <property type="molecule type" value="Genomic_DNA"/>
</dbReference>
<reference evidence="3" key="1">
    <citation type="journal article" date="2013" name="Nat. Genet.">
        <title>The duck genome and transcriptome provide insight into an avian influenza virus reservoir species.</title>
        <authorList>
            <person name="Huang Y."/>
            <person name="Li Y."/>
            <person name="Burt D.W."/>
            <person name="Chen H."/>
            <person name="Zhang Y."/>
            <person name="Qian W."/>
            <person name="Kim H."/>
            <person name="Gan S."/>
            <person name="Zhao Y."/>
            <person name="Li J."/>
            <person name="Yi K."/>
            <person name="Feng H."/>
            <person name="Zhu P."/>
            <person name="Li B."/>
            <person name="Liu Q."/>
            <person name="Fairley S."/>
            <person name="Magor K.E."/>
            <person name="Du Z."/>
            <person name="Hu X."/>
            <person name="Goodman L."/>
            <person name="Tafer H."/>
            <person name="Vignal A."/>
            <person name="Lee T."/>
            <person name="Kim K.W."/>
            <person name="Sheng Z."/>
            <person name="An Y."/>
            <person name="Searle S."/>
            <person name="Herrero J."/>
            <person name="Groenen M.A."/>
            <person name="Crooijmans R.P."/>
            <person name="Faraut T."/>
            <person name="Cai Q."/>
            <person name="Webster R.G."/>
            <person name="Aldridge J.R."/>
            <person name="Warren W.C."/>
            <person name="Bartschat S."/>
            <person name="Kehr S."/>
            <person name="Marz M."/>
            <person name="Stadler P.F."/>
            <person name="Smith J."/>
            <person name="Kraus R.H."/>
            <person name="Zhao Y."/>
            <person name="Ren L."/>
            <person name="Fei J."/>
            <person name="Morisson M."/>
            <person name="Kaiser P."/>
            <person name="Griffin D.K."/>
            <person name="Rao M."/>
            <person name="Pitel F."/>
            <person name="Wang J."/>
            <person name="Li N."/>
        </authorList>
    </citation>
    <scope>NUCLEOTIDE SEQUENCE [LARGE SCALE GENOMIC DNA]</scope>
</reference>
<gene>
    <name evidence="2" type="ORF">Anapl_12825</name>
</gene>
<keyword evidence="1" id="KW-0732">Signal</keyword>
<dbReference type="AlphaFoldDB" id="R0JUG4"/>
<dbReference type="Proteomes" id="UP000296049">
    <property type="component" value="Unassembled WGS sequence"/>
</dbReference>
<sequence length="313" mass="34125">MLQEKFLCGELLVLGFFMEAGAEAGKIILTPPEFRSSVFLRQCHLSLAQIKEYGNASRLWSLACCCGWAGADVRGVAEGEGSAADGPDKAKQPNSCHVAVGLHEAGLCNAVLGGKQRENMGAVEAVTSAGGGWQNTTTYPTGPVFKNCEKRPKSPYQPKSLPYTKLCQLRCWAYLRAAAGNQFASSSIAKEYTMVVVVLGCSSGDAELHDYSYSRRNTWTVCSFMQAQLRSSFCIRGSRSSPTREEAPALHCADGSVHLFGQTQGRWRSAPKEGISGMTIVTCSDDFPVQSQCWRDTAAINIIYSDIWHSFYR</sequence>
<evidence type="ECO:0000256" key="1">
    <source>
        <dbReference type="SAM" id="SignalP"/>
    </source>
</evidence>
<name>R0JUG4_ANAPL</name>
<feature type="chain" id="PRO_5004344050" evidence="1">
    <location>
        <begin position="25"/>
        <end position="313"/>
    </location>
</feature>
<evidence type="ECO:0000313" key="3">
    <source>
        <dbReference type="Proteomes" id="UP000296049"/>
    </source>
</evidence>
<proteinExistence type="predicted"/>